<evidence type="ECO:0000256" key="1">
    <source>
        <dbReference type="SAM" id="Phobius"/>
    </source>
</evidence>
<name>A0ABQ1Y4A4_9BACL</name>
<dbReference type="EMBL" id="BMFT01000001">
    <property type="protein sequence ID" value="GGH11382.1"/>
    <property type="molecule type" value="Genomic_DNA"/>
</dbReference>
<gene>
    <name evidence="3" type="ORF">GCM10008013_03130</name>
</gene>
<keyword evidence="1" id="KW-0812">Transmembrane</keyword>
<proteinExistence type="predicted"/>
<protein>
    <submittedName>
        <fullName evidence="3">Membrane protein</fullName>
    </submittedName>
</protein>
<keyword evidence="1" id="KW-1133">Transmembrane helix</keyword>
<keyword evidence="1" id="KW-0472">Membrane</keyword>
<evidence type="ECO:0000313" key="3">
    <source>
        <dbReference type="EMBL" id="GGH11382.1"/>
    </source>
</evidence>
<reference evidence="4" key="1">
    <citation type="journal article" date="2019" name="Int. J. Syst. Evol. Microbiol.">
        <title>The Global Catalogue of Microorganisms (GCM) 10K type strain sequencing project: providing services to taxonomists for standard genome sequencing and annotation.</title>
        <authorList>
            <consortium name="The Broad Institute Genomics Platform"/>
            <consortium name="The Broad Institute Genome Sequencing Center for Infectious Disease"/>
            <person name="Wu L."/>
            <person name="Ma J."/>
        </authorList>
    </citation>
    <scope>NUCLEOTIDE SEQUENCE [LARGE SCALE GENOMIC DNA]</scope>
    <source>
        <strain evidence="4">CGMCC 1.12769</strain>
    </source>
</reference>
<dbReference type="Pfam" id="PF02517">
    <property type="entry name" value="Rce1-like"/>
    <property type="match status" value="1"/>
</dbReference>
<evidence type="ECO:0000313" key="4">
    <source>
        <dbReference type="Proteomes" id="UP000659344"/>
    </source>
</evidence>
<feature type="transmembrane region" description="Helical" evidence="1">
    <location>
        <begin position="104"/>
        <end position="128"/>
    </location>
</feature>
<sequence length="244" mass="26904">MTNKVGFKLTSLLVGLMCLWGLAAVFKMMVIWFLLFGVVSVVYIIKNKNTTLRDIMIGCVLGIIAMPASVFMGVSSILIYIGATSMMKGSSHRIILIKNATKRDVVISCITLVLVGVVLGGINVLLGLSSNPINPSFQLSHIFEAIKAGVTEEIMFRYFLFALCVVIAGDHKFTKLQNVLCYLIMVLPHVFIHFELSTINIGNIIVLSLLFGLPFAWLQRKRDLVSAMGSHSIVDIIRFCLFSA</sequence>
<feature type="transmembrane region" description="Helical" evidence="1">
    <location>
        <begin position="12"/>
        <end position="35"/>
    </location>
</feature>
<accession>A0ABQ1Y4A4</accession>
<dbReference type="RefSeq" id="WP_188535150.1">
    <property type="nucleotide sequence ID" value="NZ_BMFT01000001.1"/>
</dbReference>
<evidence type="ECO:0000259" key="2">
    <source>
        <dbReference type="Pfam" id="PF02517"/>
    </source>
</evidence>
<dbReference type="Proteomes" id="UP000659344">
    <property type="component" value="Unassembled WGS sequence"/>
</dbReference>
<feature type="transmembrane region" description="Helical" evidence="1">
    <location>
        <begin position="200"/>
        <end position="218"/>
    </location>
</feature>
<dbReference type="InterPro" id="IPR003675">
    <property type="entry name" value="Rce1/LyrA-like_dom"/>
</dbReference>
<feature type="transmembrane region" description="Helical" evidence="1">
    <location>
        <begin position="55"/>
        <end position="83"/>
    </location>
</feature>
<comment type="caution">
    <text evidence="3">The sequence shown here is derived from an EMBL/GenBank/DDBJ whole genome shotgun (WGS) entry which is preliminary data.</text>
</comment>
<keyword evidence="4" id="KW-1185">Reference proteome</keyword>
<feature type="domain" description="CAAX prenyl protease 2/Lysostaphin resistance protein A-like" evidence="2">
    <location>
        <begin position="142"/>
        <end position="236"/>
    </location>
</feature>
<organism evidence="3 4">
    <name type="scientific">Paenibacillus segetis</name>
    <dbReference type="NCBI Taxonomy" id="1325360"/>
    <lineage>
        <taxon>Bacteria</taxon>
        <taxon>Bacillati</taxon>
        <taxon>Bacillota</taxon>
        <taxon>Bacilli</taxon>
        <taxon>Bacillales</taxon>
        <taxon>Paenibacillaceae</taxon>
        <taxon>Paenibacillus</taxon>
    </lineage>
</organism>